<keyword evidence="7" id="KW-1185">Reference proteome</keyword>
<name>A0A8J2WYI3_9STRA</name>
<comment type="caution">
    <text evidence="6">The sequence shown here is derived from an EMBL/GenBank/DDBJ whole genome shotgun (WGS) entry which is preliminary data.</text>
</comment>
<dbReference type="Pfam" id="PF12906">
    <property type="entry name" value="RINGv"/>
    <property type="match status" value="1"/>
</dbReference>
<dbReference type="Pfam" id="PF01753">
    <property type="entry name" value="zf-MYND"/>
    <property type="match status" value="1"/>
</dbReference>
<evidence type="ECO:0000256" key="1">
    <source>
        <dbReference type="ARBA" id="ARBA00022723"/>
    </source>
</evidence>
<dbReference type="PANTHER" id="PTHR46082:SF6">
    <property type="entry name" value="AAA+ ATPASE DOMAIN-CONTAINING PROTEIN-RELATED"/>
    <property type="match status" value="1"/>
</dbReference>
<accession>A0A8J2WYI3</accession>
<gene>
    <name evidence="6" type="ORF">PECAL_1P33150</name>
</gene>
<feature type="domain" description="MYND-type" evidence="5">
    <location>
        <begin position="6"/>
        <end position="45"/>
    </location>
</feature>
<organism evidence="6 7">
    <name type="scientific">Pelagomonas calceolata</name>
    <dbReference type="NCBI Taxonomy" id="35677"/>
    <lineage>
        <taxon>Eukaryota</taxon>
        <taxon>Sar</taxon>
        <taxon>Stramenopiles</taxon>
        <taxon>Ochrophyta</taxon>
        <taxon>Pelagophyceae</taxon>
        <taxon>Pelagomonadales</taxon>
        <taxon>Pelagomonadaceae</taxon>
        <taxon>Pelagomonas</taxon>
    </lineage>
</organism>
<keyword evidence="3" id="KW-0862">Zinc</keyword>
<dbReference type="InterPro" id="IPR011990">
    <property type="entry name" value="TPR-like_helical_dom_sf"/>
</dbReference>
<evidence type="ECO:0000313" key="6">
    <source>
        <dbReference type="EMBL" id="CAH0366806.1"/>
    </source>
</evidence>
<proteinExistence type="predicted"/>
<dbReference type="Gene3D" id="3.30.40.10">
    <property type="entry name" value="Zinc/RING finger domain, C3HC4 (zinc finger)"/>
    <property type="match status" value="1"/>
</dbReference>
<evidence type="ECO:0000256" key="2">
    <source>
        <dbReference type="ARBA" id="ARBA00022771"/>
    </source>
</evidence>
<dbReference type="Pfam" id="PF13374">
    <property type="entry name" value="TPR_10"/>
    <property type="match status" value="1"/>
</dbReference>
<dbReference type="GO" id="GO:0008270">
    <property type="term" value="F:zinc ion binding"/>
    <property type="evidence" value="ECO:0007669"/>
    <property type="project" value="UniProtKB-KW"/>
</dbReference>
<dbReference type="InterPro" id="IPR013083">
    <property type="entry name" value="Znf_RING/FYVE/PHD"/>
</dbReference>
<dbReference type="Proteomes" id="UP000789595">
    <property type="component" value="Unassembled WGS sequence"/>
</dbReference>
<evidence type="ECO:0000313" key="7">
    <source>
        <dbReference type="Proteomes" id="UP000789595"/>
    </source>
</evidence>
<evidence type="ECO:0000259" key="5">
    <source>
        <dbReference type="PROSITE" id="PS50865"/>
    </source>
</evidence>
<dbReference type="PANTHER" id="PTHR46082">
    <property type="entry name" value="ATP/GTP-BINDING PROTEIN-RELATED"/>
    <property type="match status" value="1"/>
</dbReference>
<dbReference type="Gene3D" id="1.25.40.10">
    <property type="entry name" value="Tetratricopeptide repeat domain"/>
    <property type="match status" value="1"/>
</dbReference>
<sequence length="372" mass="41774">MILTTCAACAAPLAHNAPRCVRCKTRYCDATCQHDHWRRGHKQICKRTHRGGNAEQYHADKKYKEAVAEAVEACADDTKGQTCYICTQALHWKTKEGLVRGCACRGTAGFAHVSCLAEQAKILVAEGEENNLYGKVLAERWRRWHNCSLCKQQHHGVVFCALGWACWKTYVGRPETDWTRRTAMNLLGSGLHSAKHYEEALSVKETELSTMRRIGESEENILVSQNNLANTYHELGRFEQALSMQRDVYSGTLKQYGEEHEESLISAVNLSTALVDTGNYAEARAFMPDQVALTKRVLGSDHIITLDFQWGWARAFTRDVDVTAEQLAEAVANLEKAVKIAQRVLGSEHPSTRNYHRELAAARKSIARRRGA</sequence>
<dbReference type="InterPro" id="IPR002893">
    <property type="entry name" value="Znf_MYND"/>
</dbReference>
<dbReference type="AlphaFoldDB" id="A0A8J2WYI3"/>
<keyword evidence="2 4" id="KW-0863">Zinc-finger</keyword>
<dbReference type="EMBL" id="CAKKNE010000001">
    <property type="protein sequence ID" value="CAH0366806.1"/>
    <property type="molecule type" value="Genomic_DNA"/>
</dbReference>
<dbReference type="InterPro" id="IPR053137">
    <property type="entry name" value="NLR-like"/>
</dbReference>
<dbReference type="SUPFAM" id="SSF48452">
    <property type="entry name" value="TPR-like"/>
    <property type="match status" value="1"/>
</dbReference>
<keyword evidence="1" id="KW-0479">Metal-binding</keyword>
<dbReference type="InterPro" id="IPR011016">
    <property type="entry name" value="Znf_RING-CH"/>
</dbReference>
<dbReference type="Pfam" id="PF13424">
    <property type="entry name" value="TPR_12"/>
    <property type="match status" value="1"/>
</dbReference>
<reference evidence="6" key="1">
    <citation type="submission" date="2021-11" db="EMBL/GenBank/DDBJ databases">
        <authorList>
            <consortium name="Genoscope - CEA"/>
            <person name="William W."/>
        </authorList>
    </citation>
    <scope>NUCLEOTIDE SEQUENCE</scope>
</reference>
<dbReference type="Gene3D" id="6.10.140.2220">
    <property type="match status" value="1"/>
</dbReference>
<dbReference type="OrthoDB" id="626167at2759"/>
<protein>
    <recommendedName>
        <fullName evidence="5">MYND-type domain-containing protein</fullName>
    </recommendedName>
</protein>
<dbReference type="SUPFAM" id="SSF144232">
    <property type="entry name" value="HIT/MYND zinc finger-like"/>
    <property type="match status" value="1"/>
</dbReference>
<dbReference type="PROSITE" id="PS50865">
    <property type="entry name" value="ZF_MYND_2"/>
    <property type="match status" value="1"/>
</dbReference>
<evidence type="ECO:0000256" key="4">
    <source>
        <dbReference type="PROSITE-ProRule" id="PRU00134"/>
    </source>
</evidence>
<evidence type="ECO:0000256" key="3">
    <source>
        <dbReference type="ARBA" id="ARBA00022833"/>
    </source>
</evidence>